<protein>
    <submittedName>
        <fullName evidence="3">Helix-turn-helix transcriptional regulator</fullName>
    </submittedName>
</protein>
<dbReference type="InterPro" id="IPR050807">
    <property type="entry name" value="TransReg_Diox_bact_type"/>
</dbReference>
<dbReference type="PANTHER" id="PTHR46797">
    <property type="entry name" value="HTH-TYPE TRANSCRIPTIONAL REGULATOR"/>
    <property type="match status" value="1"/>
</dbReference>
<dbReference type="Gene3D" id="1.10.260.40">
    <property type="entry name" value="lambda repressor-like DNA-binding domains"/>
    <property type="match status" value="1"/>
</dbReference>
<evidence type="ECO:0000259" key="2">
    <source>
        <dbReference type="PROSITE" id="PS50943"/>
    </source>
</evidence>
<dbReference type="CDD" id="cd00093">
    <property type="entry name" value="HTH_XRE"/>
    <property type="match status" value="1"/>
</dbReference>
<keyword evidence="4" id="KW-1185">Reference proteome</keyword>
<comment type="caution">
    <text evidence="3">The sequence shown here is derived from an EMBL/GenBank/DDBJ whole genome shotgun (WGS) entry which is preliminary data.</text>
</comment>
<sequence>MARIRGGAVAESLASAQKRTRATLGRKVKDLRLSLEMTQADLAEEAEVRRALVSEVERGEANPTLDSIVRIAMALGVDAADLLGSDRRG</sequence>
<organism evidence="3 4">
    <name type="scientific">Bradyrhizobium vignae</name>
    <dbReference type="NCBI Taxonomy" id="1549949"/>
    <lineage>
        <taxon>Bacteria</taxon>
        <taxon>Pseudomonadati</taxon>
        <taxon>Pseudomonadota</taxon>
        <taxon>Alphaproteobacteria</taxon>
        <taxon>Hyphomicrobiales</taxon>
        <taxon>Nitrobacteraceae</taxon>
        <taxon>Bradyrhizobium</taxon>
    </lineage>
</organism>
<dbReference type="SMART" id="SM00530">
    <property type="entry name" value="HTH_XRE"/>
    <property type="match status" value="1"/>
</dbReference>
<reference evidence="3 4" key="1">
    <citation type="submission" date="2021-03" db="EMBL/GenBank/DDBJ databases">
        <title>Genome Sequence of Bradyrhizobium vignae strain ISRA400.</title>
        <authorList>
            <person name="Tisa L.S."/>
            <person name="Svistoonoff S."/>
            <person name="Hocher V."/>
            <person name="Fall S."/>
            <person name="Zaiya A."/>
            <person name="Naing D."/>
            <person name="Niang N."/>
            <person name="Diouf A."/>
            <person name="Dasylva M.C."/>
            <person name="Toure O."/>
            <person name="Gueye M."/>
            <person name="Gully D."/>
            <person name="Tisseyre P."/>
            <person name="Simpson S."/>
            <person name="Morris K."/>
            <person name="Thomas W.K."/>
        </authorList>
    </citation>
    <scope>NUCLEOTIDE SEQUENCE [LARGE SCALE GENOMIC DNA]</scope>
    <source>
        <strain evidence="3 4">ISRA400</strain>
    </source>
</reference>
<dbReference type="PROSITE" id="PS50943">
    <property type="entry name" value="HTH_CROC1"/>
    <property type="match status" value="1"/>
</dbReference>
<accession>A0ABS3ZVM9</accession>
<name>A0ABS3ZVM9_9BRAD</name>
<evidence type="ECO:0000313" key="3">
    <source>
        <dbReference type="EMBL" id="MBP0111479.1"/>
    </source>
</evidence>
<proteinExistence type="predicted"/>
<evidence type="ECO:0000256" key="1">
    <source>
        <dbReference type="ARBA" id="ARBA00023125"/>
    </source>
</evidence>
<keyword evidence="1" id="KW-0238">DNA-binding</keyword>
<dbReference type="Pfam" id="PF01381">
    <property type="entry name" value="HTH_3"/>
    <property type="match status" value="1"/>
</dbReference>
<feature type="domain" description="HTH cro/C1-type" evidence="2">
    <location>
        <begin position="28"/>
        <end position="82"/>
    </location>
</feature>
<dbReference type="PANTHER" id="PTHR46797:SF1">
    <property type="entry name" value="METHYLPHOSPHONATE SYNTHASE"/>
    <property type="match status" value="1"/>
</dbReference>
<dbReference type="Proteomes" id="UP000669317">
    <property type="component" value="Unassembled WGS sequence"/>
</dbReference>
<gene>
    <name evidence="3" type="ORF">JWS04_10340</name>
</gene>
<evidence type="ECO:0000313" key="4">
    <source>
        <dbReference type="Proteomes" id="UP000669317"/>
    </source>
</evidence>
<dbReference type="InterPro" id="IPR001387">
    <property type="entry name" value="Cro/C1-type_HTH"/>
</dbReference>
<dbReference type="SUPFAM" id="SSF47413">
    <property type="entry name" value="lambda repressor-like DNA-binding domains"/>
    <property type="match status" value="1"/>
</dbReference>
<dbReference type="InterPro" id="IPR010982">
    <property type="entry name" value="Lambda_DNA-bd_dom_sf"/>
</dbReference>
<dbReference type="EMBL" id="JAGIKT010000017">
    <property type="protein sequence ID" value="MBP0111479.1"/>
    <property type="molecule type" value="Genomic_DNA"/>
</dbReference>